<dbReference type="RefSeq" id="WP_182801792.1">
    <property type="nucleotide sequence ID" value="NZ_CP060007.1"/>
</dbReference>
<organism evidence="10 11">
    <name type="scientific">Lacibacter sediminis</name>
    <dbReference type="NCBI Taxonomy" id="2760713"/>
    <lineage>
        <taxon>Bacteria</taxon>
        <taxon>Pseudomonadati</taxon>
        <taxon>Bacteroidota</taxon>
        <taxon>Chitinophagia</taxon>
        <taxon>Chitinophagales</taxon>
        <taxon>Chitinophagaceae</taxon>
        <taxon>Lacibacter</taxon>
    </lineage>
</organism>
<keyword evidence="5 7" id="KW-1133">Transmembrane helix</keyword>
<evidence type="ECO:0000256" key="2">
    <source>
        <dbReference type="ARBA" id="ARBA00022692"/>
    </source>
</evidence>
<dbReference type="SUPFAM" id="SSF52540">
    <property type="entry name" value="P-loop containing nucleoside triphosphate hydrolases"/>
    <property type="match status" value="1"/>
</dbReference>
<gene>
    <name evidence="10" type="ORF">H4075_15780</name>
</gene>
<evidence type="ECO:0000256" key="3">
    <source>
        <dbReference type="ARBA" id="ARBA00022741"/>
    </source>
</evidence>
<evidence type="ECO:0000256" key="1">
    <source>
        <dbReference type="ARBA" id="ARBA00004651"/>
    </source>
</evidence>
<feature type="transmembrane region" description="Helical" evidence="7">
    <location>
        <begin position="31"/>
        <end position="53"/>
    </location>
</feature>
<feature type="transmembrane region" description="Helical" evidence="7">
    <location>
        <begin position="166"/>
        <end position="186"/>
    </location>
</feature>
<evidence type="ECO:0000313" key="11">
    <source>
        <dbReference type="Proteomes" id="UP000515344"/>
    </source>
</evidence>
<dbReference type="Pfam" id="PF00664">
    <property type="entry name" value="ABC_membrane"/>
    <property type="match status" value="1"/>
</dbReference>
<dbReference type="GO" id="GO:0015421">
    <property type="term" value="F:ABC-type oligopeptide transporter activity"/>
    <property type="evidence" value="ECO:0007669"/>
    <property type="project" value="TreeGrafter"/>
</dbReference>
<feature type="domain" description="ABC transmembrane type-1" evidence="9">
    <location>
        <begin position="33"/>
        <end position="310"/>
    </location>
</feature>
<keyword evidence="2 7" id="KW-0812">Transmembrane</keyword>
<accession>A0A7G5XDH5</accession>
<evidence type="ECO:0000256" key="5">
    <source>
        <dbReference type="ARBA" id="ARBA00022989"/>
    </source>
</evidence>
<evidence type="ECO:0000256" key="7">
    <source>
        <dbReference type="SAM" id="Phobius"/>
    </source>
</evidence>
<feature type="transmembrane region" description="Helical" evidence="7">
    <location>
        <begin position="252"/>
        <end position="275"/>
    </location>
</feature>
<keyword evidence="4 10" id="KW-0067">ATP-binding</keyword>
<keyword evidence="3" id="KW-0547">Nucleotide-binding</keyword>
<dbReference type="InterPro" id="IPR027417">
    <property type="entry name" value="P-loop_NTPase"/>
</dbReference>
<dbReference type="PANTHER" id="PTHR43394">
    <property type="entry name" value="ATP-DEPENDENT PERMEASE MDL1, MITOCHONDRIAL"/>
    <property type="match status" value="1"/>
</dbReference>
<dbReference type="InterPro" id="IPR003593">
    <property type="entry name" value="AAA+_ATPase"/>
</dbReference>
<protein>
    <submittedName>
        <fullName evidence="10">ATP-binding cassette domain-containing protein</fullName>
    </submittedName>
</protein>
<feature type="transmembrane region" description="Helical" evidence="7">
    <location>
        <begin position="281"/>
        <end position="298"/>
    </location>
</feature>
<feature type="transmembrane region" description="Helical" evidence="7">
    <location>
        <begin position="142"/>
        <end position="160"/>
    </location>
</feature>
<dbReference type="InterPro" id="IPR011527">
    <property type="entry name" value="ABC1_TM_dom"/>
</dbReference>
<sequence>MANYQAGKDLKRPLQRLLQVLNLERKEIGAIYFYAILAGLLQLAVPLGVQAIINFVLAGRISTSIIVLIILVVISVFFTGLLQVNQMKIIEKIQQRIFTRYSFEFAWRIPRLDLKKIDQYYLPEFVNRFFDTVNLEKSLSRLLLDIPAALIQVLFGLILLSLYANVFIIFSLLVILILFVIIRVTYARGLSTSLDESEYKYEVAGWLEEIARVLKSFQFSRGSSLPMDKTDALVTKYLHARTSHFRILLMQYWTLIGFKILVTAGMLIVGAVLLVGNEINVGQFAAAEIVILLVLASVEKLIRSLDKIYDILTSVEKLGKVIDKPLESEGTLRPDSSANGLSVTVNDLHFSYNDQTSILQQLSFNVKQGEKICIKGGDGSGKSTLLKLLTGAYADFGGSILINDIPIGNYNPALLRAETGILFHQQDIFQGTLYENISLGDTSVTTSQITTLATQLGVSDFISSLKNGFDTQIDAAGKRLSSAVIRKVLLLRALVSHPKLLLLEEPWFGFDADCREKVQQYLLQKIPGTTVIVISNDDVYARRCNRVLYMQDGRIVKEEQPTVNR</sequence>
<keyword evidence="11" id="KW-1185">Reference proteome</keyword>
<dbReference type="GO" id="GO:0005886">
    <property type="term" value="C:plasma membrane"/>
    <property type="evidence" value="ECO:0007669"/>
    <property type="project" value="UniProtKB-SubCell"/>
</dbReference>
<dbReference type="InterPro" id="IPR036640">
    <property type="entry name" value="ABC1_TM_sf"/>
</dbReference>
<dbReference type="InterPro" id="IPR039421">
    <property type="entry name" value="Type_1_exporter"/>
</dbReference>
<dbReference type="InterPro" id="IPR003439">
    <property type="entry name" value="ABC_transporter-like_ATP-bd"/>
</dbReference>
<feature type="domain" description="ABC transporter" evidence="8">
    <location>
        <begin position="343"/>
        <end position="565"/>
    </location>
</feature>
<reference evidence="11" key="1">
    <citation type="submission" date="2020-08" db="EMBL/GenBank/DDBJ databases">
        <title>Lacibacter sp. S13-6-6 genome sequencing.</title>
        <authorList>
            <person name="Jin L."/>
        </authorList>
    </citation>
    <scope>NUCLEOTIDE SEQUENCE [LARGE SCALE GENOMIC DNA]</scope>
    <source>
        <strain evidence="11">S13-6-6</strain>
    </source>
</reference>
<dbReference type="GO" id="GO:0016887">
    <property type="term" value="F:ATP hydrolysis activity"/>
    <property type="evidence" value="ECO:0007669"/>
    <property type="project" value="InterPro"/>
</dbReference>
<dbReference type="Gene3D" id="3.40.50.300">
    <property type="entry name" value="P-loop containing nucleotide triphosphate hydrolases"/>
    <property type="match status" value="1"/>
</dbReference>
<dbReference type="KEGG" id="lacs:H4075_15780"/>
<evidence type="ECO:0000259" key="9">
    <source>
        <dbReference type="PROSITE" id="PS50929"/>
    </source>
</evidence>
<evidence type="ECO:0000313" key="10">
    <source>
        <dbReference type="EMBL" id="QNA43528.1"/>
    </source>
</evidence>
<dbReference type="AlphaFoldDB" id="A0A7G5XDH5"/>
<evidence type="ECO:0000259" key="8">
    <source>
        <dbReference type="PROSITE" id="PS50893"/>
    </source>
</evidence>
<dbReference type="PROSITE" id="PS50929">
    <property type="entry name" value="ABC_TM1F"/>
    <property type="match status" value="1"/>
</dbReference>
<dbReference type="Proteomes" id="UP000515344">
    <property type="component" value="Chromosome"/>
</dbReference>
<evidence type="ECO:0000256" key="4">
    <source>
        <dbReference type="ARBA" id="ARBA00022840"/>
    </source>
</evidence>
<name>A0A7G5XDH5_9BACT</name>
<dbReference type="SUPFAM" id="SSF90123">
    <property type="entry name" value="ABC transporter transmembrane region"/>
    <property type="match status" value="1"/>
</dbReference>
<keyword evidence="6 7" id="KW-0472">Membrane</keyword>
<dbReference type="Pfam" id="PF00005">
    <property type="entry name" value="ABC_tran"/>
    <property type="match status" value="1"/>
</dbReference>
<comment type="subcellular location">
    <subcellularLocation>
        <location evidence="1">Cell membrane</location>
        <topology evidence="1">Multi-pass membrane protein</topology>
    </subcellularLocation>
</comment>
<feature type="transmembrane region" description="Helical" evidence="7">
    <location>
        <begin position="65"/>
        <end position="84"/>
    </location>
</feature>
<dbReference type="EMBL" id="CP060007">
    <property type="protein sequence ID" value="QNA43528.1"/>
    <property type="molecule type" value="Genomic_DNA"/>
</dbReference>
<dbReference type="PANTHER" id="PTHR43394:SF4">
    <property type="entry name" value="TOXIN SECRETION ABC TRANSPORTER ATP-BINDING PROTEIN"/>
    <property type="match status" value="1"/>
</dbReference>
<proteinExistence type="predicted"/>
<evidence type="ECO:0000256" key="6">
    <source>
        <dbReference type="ARBA" id="ARBA00023136"/>
    </source>
</evidence>
<dbReference type="GO" id="GO:0005524">
    <property type="term" value="F:ATP binding"/>
    <property type="evidence" value="ECO:0007669"/>
    <property type="project" value="UniProtKB-KW"/>
</dbReference>
<dbReference type="SMART" id="SM00382">
    <property type="entry name" value="AAA"/>
    <property type="match status" value="1"/>
</dbReference>
<dbReference type="Gene3D" id="1.20.1560.10">
    <property type="entry name" value="ABC transporter type 1, transmembrane domain"/>
    <property type="match status" value="1"/>
</dbReference>
<dbReference type="PROSITE" id="PS50893">
    <property type="entry name" value="ABC_TRANSPORTER_2"/>
    <property type="match status" value="1"/>
</dbReference>